<dbReference type="Proteomes" id="UP000215902">
    <property type="component" value="Unassembled WGS sequence"/>
</dbReference>
<keyword evidence="2" id="KW-0732">Signal</keyword>
<name>A0A267GYM9_9PLAT</name>
<feature type="signal peptide" evidence="2">
    <location>
        <begin position="1"/>
        <end position="20"/>
    </location>
</feature>
<evidence type="ECO:0000313" key="3">
    <source>
        <dbReference type="EMBL" id="PAA91151.1"/>
    </source>
</evidence>
<feature type="compositionally biased region" description="Pro residues" evidence="1">
    <location>
        <begin position="114"/>
        <end position="127"/>
    </location>
</feature>
<proteinExistence type="predicted"/>
<dbReference type="STRING" id="282301.A0A267GYM9"/>
<keyword evidence="4" id="KW-1185">Reference proteome</keyword>
<gene>
    <name evidence="3" type="ORF">BOX15_Mlig019741g1</name>
</gene>
<organism evidence="3 4">
    <name type="scientific">Macrostomum lignano</name>
    <dbReference type="NCBI Taxonomy" id="282301"/>
    <lineage>
        <taxon>Eukaryota</taxon>
        <taxon>Metazoa</taxon>
        <taxon>Spiralia</taxon>
        <taxon>Lophotrochozoa</taxon>
        <taxon>Platyhelminthes</taxon>
        <taxon>Rhabditophora</taxon>
        <taxon>Macrostomorpha</taxon>
        <taxon>Macrostomida</taxon>
        <taxon>Macrostomidae</taxon>
        <taxon>Macrostomum</taxon>
    </lineage>
</organism>
<comment type="caution">
    <text evidence="3">The sequence shown here is derived from an EMBL/GenBank/DDBJ whole genome shotgun (WGS) entry which is preliminary data.</text>
</comment>
<accession>A0A267GYM9</accession>
<protein>
    <recommendedName>
        <fullName evidence="5">SWIM-type domain-containing protein</fullName>
    </recommendedName>
</protein>
<reference evidence="3 4" key="1">
    <citation type="submission" date="2017-06" db="EMBL/GenBank/DDBJ databases">
        <title>A platform for efficient transgenesis in Macrostomum lignano, a flatworm model organism for stem cell research.</title>
        <authorList>
            <person name="Berezikov E."/>
        </authorList>
    </citation>
    <scope>NUCLEOTIDE SEQUENCE [LARGE SCALE GENOMIC DNA]</scope>
    <source>
        <strain evidence="3">DV1</strain>
        <tissue evidence="3">Whole organism</tissue>
    </source>
</reference>
<sequence>MRASLFDFVLLLLGAHMSIAELVLTNNSCVCFLVLEDIICKHLVEIVPTPPPQYIHSLQGSQHHPNVHPLPGIQHPPIQCTPAPMQPTPTTSMFTRSQAANTHHPNVHPLPGIQHPPPQCTPAPRQPTPTTSMYTRSQASNTHHLNVHPLPGSQHPPPHFYAL</sequence>
<feature type="compositionally biased region" description="Polar residues" evidence="1">
    <location>
        <begin position="132"/>
        <end position="144"/>
    </location>
</feature>
<evidence type="ECO:0000256" key="1">
    <source>
        <dbReference type="SAM" id="MobiDB-lite"/>
    </source>
</evidence>
<evidence type="ECO:0008006" key="5">
    <source>
        <dbReference type="Google" id="ProtNLM"/>
    </source>
</evidence>
<dbReference type="EMBL" id="NIVC01000094">
    <property type="protein sequence ID" value="PAA91151.1"/>
    <property type="molecule type" value="Genomic_DNA"/>
</dbReference>
<evidence type="ECO:0000313" key="4">
    <source>
        <dbReference type="Proteomes" id="UP000215902"/>
    </source>
</evidence>
<feature type="region of interest" description="Disordered" evidence="1">
    <location>
        <begin position="98"/>
        <end position="163"/>
    </location>
</feature>
<evidence type="ECO:0000256" key="2">
    <source>
        <dbReference type="SAM" id="SignalP"/>
    </source>
</evidence>
<feature type="compositionally biased region" description="Pro residues" evidence="1">
    <location>
        <begin position="154"/>
        <end position="163"/>
    </location>
</feature>
<dbReference type="AlphaFoldDB" id="A0A267GYM9"/>
<feature type="chain" id="PRO_5013374821" description="SWIM-type domain-containing protein" evidence="2">
    <location>
        <begin position="21"/>
        <end position="163"/>
    </location>
</feature>